<evidence type="ECO:0000313" key="2">
    <source>
        <dbReference type="Proteomes" id="UP000829647"/>
    </source>
</evidence>
<dbReference type="RefSeq" id="WP_247976237.1">
    <property type="nucleotide sequence ID" value="NZ_CP095848.1"/>
</dbReference>
<proteinExistence type="predicted"/>
<dbReference type="EMBL" id="CP095848">
    <property type="protein sequence ID" value="UPL50197.1"/>
    <property type="molecule type" value="Genomic_DNA"/>
</dbReference>
<protein>
    <submittedName>
        <fullName evidence="1">Uncharacterized protein</fullName>
    </submittedName>
</protein>
<name>A0ABY4JBK3_9BACT</name>
<dbReference type="Proteomes" id="UP000829647">
    <property type="component" value="Chromosome"/>
</dbReference>
<gene>
    <name evidence="1" type="ORF">MWH26_04635</name>
</gene>
<evidence type="ECO:0000313" key="1">
    <source>
        <dbReference type="EMBL" id="UPL50197.1"/>
    </source>
</evidence>
<keyword evidence="2" id="KW-1185">Reference proteome</keyword>
<reference evidence="1 2" key="1">
    <citation type="submission" date="2022-04" db="EMBL/GenBank/DDBJ databases">
        <title>Hymenobacter sp. isolated from the air.</title>
        <authorList>
            <person name="Won M."/>
            <person name="Lee C.-M."/>
            <person name="Woen H.-Y."/>
            <person name="Kwon S.-W."/>
        </authorList>
    </citation>
    <scope>NUCLEOTIDE SEQUENCE [LARGE SCALE GENOMIC DNA]</scope>
    <source>
        <strain evidence="2">5516 S-25</strain>
    </source>
</reference>
<sequence length="177" mass="19362">MLLLVLLVGAVVTLDGAWEFNQPLHESAGAAIFRQPGLRLLVVESHNVLGFDLMETHELWAYTPTAPVHTALGAGNPLPRLRFPGPDPSVLDKDSLCWQPTGRGAAHPLARSLATSPALDRWPGSQQFARRDYLGHPGNAYGTYLNGRGGAYLFVWVPAAQRLYVVFDSRGAYYIEP</sequence>
<organism evidence="1 2">
    <name type="scientific">Hymenobacter sublimis</name>
    <dbReference type="NCBI Taxonomy" id="2933777"/>
    <lineage>
        <taxon>Bacteria</taxon>
        <taxon>Pseudomonadati</taxon>
        <taxon>Bacteroidota</taxon>
        <taxon>Cytophagia</taxon>
        <taxon>Cytophagales</taxon>
        <taxon>Hymenobacteraceae</taxon>
        <taxon>Hymenobacter</taxon>
    </lineage>
</organism>
<accession>A0ABY4JBK3</accession>